<dbReference type="AlphaFoldDB" id="A0A5E4EMA8"/>
<organism evidence="1 2">
    <name type="scientific">Prunus dulcis</name>
    <name type="common">Almond</name>
    <name type="synonym">Amygdalus dulcis</name>
    <dbReference type="NCBI Taxonomy" id="3755"/>
    <lineage>
        <taxon>Eukaryota</taxon>
        <taxon>Viridiplantae</taxon>
        <taxon>Streptophyta</taxon>
        <taxon>Embryophyta</taxon>
        <taxon>Tracheophyta</taxon>
        <taxon>Spermatophyta</taxon>
        <taxon>Magnoliopsida</taxon>
        <taxon>eudicotyledons</taxon>
        <taxon>Gunneridae</taxon>
        <taxon>Pentapetalae</taxon>
        <taxon>rosids</taxon>
        <taxon>fabids</taxon>
        <taxon>Rosales</taxon>
        <taxon>Rosaceae</taxon>
        <taxon>Amygdaloideae</taxon>
        <taxon>Amygdaleae</taxon>
        <taxon>Prunus</taxon>
    </lineage>
</organism>
<evidence type="ECO:0000313" key="1">
    <source>
        <dbReference type="EMBL" id="VVA16807.1"/>
    </source>
</evidence>
<reference evidence="2" key="1">
    <citation type="journal article" date="2020" name="Plant J.">
        <title>Transposons played a major role in the diversification between the closely related almond and peach genomes: results from the almond genome sequence.</title>
        <authorList>
            <person name="Alioto T."/>
            <person name="Alexiou K.G."/>
            <person name="Bardil A."/>
            <person name="Barteri F."/>
            <person name="Castanera R."/>
            <person name="Cruz F."/>
            <person name="Dhingra A."/>
            <person name="Duval H."/>
            <person name="Fernandez I Marti A."/>
            <person name="Frias L."/>
            <person name="Galan B."/>
            <person name="Garcia J.L."/>
            <person name="Howad W."/>
            <person name="Gomez-Garrido J."/>
            <person name="Gut M."/>
            <person name="Julca I."/>
            <person name="Morata J."/>
            <person name="Puigdomenech P."/>
            <person name="Ribeca P."/>
            <person name="Rubio Cabetas M.J."/>
            <person name="Vlasova A."/>
            <person name="Wirthensohn M."/>
            <person name="Garcia-Mas J."/>
            <person name="Gabaldon T."/>
            <person name="Casacuberta J.M."/>
            <person name="Arus P."/>
        </authorList>
    </citation>
    <scope>NUCLEOTIDE SEQUENCE [LARGE SCALE GENOMIC DNA]</scope>
    <source>
        <strain evidence="2">cv. Texas</strain>
    </source>
</reference>
<protein>
    <submittedName>
        <fullName evidence="1">PREDICTED: LOC18793088 isoform X2</fullName>
    </submittedName>
</protein>
<dbReference type="Proteomes" id="UP000327085">
    <property type="component" value="Chromosome 1"/>
</dbReference>
<sequence>MFFVCSELFLENDGIVLEFSEGSRRFLFVWVPLKNIPMVISMRLNLVSIHFLQKLLIYDVFGEPETLPRVGDECQVEIPPLAAISYFMNNLTNAKITGDGPYNFLMGLPYQ</sequence>
<evidence type="ECO:0000313" key="2">
    <source>
        <dbReference type="Proteomes" id="UP000327085"/>
    </source>
</evidence>
<dbReference type="Gramene" id="VVA16807">
    <property type="protein sequence ID" value="VVA16807"/>
    <property type="gene ID" value="Prudul26B002655"/>
</dbReference>
<dbReference type="InParanoid" id="A0A5E4EMA8"/>
<gene>
    <name evidence="1" type="ORF">ALMOND_2B002655</name>
</gene>
<dbReference type="EMBL" id="CABIKO010000021">
    <property type="protein sequence ID" value="VVA16807.1"/>
    <property type="molecule type" value="Genomic_DNA"/>
</dbReference>
<accession>A0A5E4EMA8</accession>
<proteinExistence type="predicted"/>
<name>A0A5E4EMA8_PRUDU</name>